<dbReference type="Proteomes" id="UP000002608">
    <property type="component" value="Chromosome"/>
</dbReference>
<dbReference type="KEGG" id="spl:Spea_3821"/>
<feature type="compositionally biased region" description="Basic and acidic residues" evidence="1">
    <location>
        <begin position="71"/>
        <end position="114"/>
    </location>
</feature>
<organism evidence="2 3">
    <name type="scientific">Shewanella pealeana (strain ATCC 700345 / ANG-SQ1)</name>
    <dbReference type="NCBI Taxonomy" id="398579"/>
    <lineage>
        <taxon>Bacteria</taxon>
        <taxon>Pseudomonadati</taxon>
        <taxon>Pseudomonadota</taxon>
        <taxon>Gammaproteobacteria</taxon>
        <taxon>Alteromonadales</taxon>
        <taxon>Shewanellaceae</taxon>
        <taxon>Shewanella</taxon>
    </lineage>
</organism>
<dbReference type="eggNOG" id="ENOG5031H49">
    <property type="taxonomic scope" value="Bacteria"/>
</dbReference>
<name>A8H994_SHEPA</name>
<dbReference type="EMBL" id="CP000851">
    <property type="protein sequence ID" value="ABV89131.1"/>
    <property type="molecule type" value="Genomic_DNA"/>
</dbReference>
<evidence type="ECO:0000313" key="2">
    <source>
        <dbReference type="EMBL" id="ABV89131.1"/>
    </source>
</evidence>
<feature type="compositionally biased region" description="Basic and acidic residues" evidence="1">
    <location>
        <begin position="49"/>
        <end position="60"/>
    </location>
</feature>
<dbReference type="RefSeq" id="WP_012157013.1">
    <property type="nucleotide sequence ID" value="NC_009901.1"/>
</dbReference>
<protein>
    <submittedName>
        <fullName evidence="2">Uncharacterized protein</fullName>
    </submittedName>
</protein>
<accession>A8H994</accession>
<keyword evidence="3" id="KW-1185">Reference proteome</keyword>
<feature type="region of interest" description="Disordered" evidence="1">
    <location>
        <begin position="18"/>
        <end position="114"/>
    </location>
</feature>
<dbReference type="OrthoDB" id="6267474at2"/>
<dbReference type="AlphaFoldDB" id="A8H994"/>
<gene>
    <name evidence="2" type="ordered locus">Spea_3821</name>
</gene>
<evidence type="ECO:0000313" key="3">
    <source>
        <dbReference type="Proteomes" id="UP000002608"/>
    </source>
</evidence>
<evidence type="ECO:0000256" key="1">
    <source>
        <dbReference type="SAM" id="MobiDB-lite"/>
    </source>
</evidence>
<sequence>MISLDSVYAMLAKPVTSKLKSKQQVKKIDNSAAITADSHEAPQAQLPPHLERRTSTDDRRKNQKIAYRLDQNLERRKGPRRDKPEQKDKEQASSLEQKSEDIPESIHTRIDIDV</sequence>
<dbReference type="HOGENOM" id="CLU_143533_0_0_6"/>
<reference evidence="2 3" key="1">
    <citation type="submission" date="2007-10" db="EMBL/GenBank/DDBJ databases">
        <title>Complete sequence of Shewanella pealeana ATCC 700345.</title>
        <authorList>
            <consortium name="US DOE Joint Genome Institute"/>
            <person name="Copeland A."/>
            <person name="Lucas S."/>
            <person name="Lapidus A."/>
            <person name="Barry K."/>
            <person name="Glavina del Rio T."/>
            <person name="Dalin E."/>
            <person name="Tice H."/>
            <person name="Pitluck S."/>
            <person name="Chertkov O."/>
            <person name="Brettin T."/>
            <person name="Bruce D."/>
            <person name="Detter J.C."/>
            <person name="Han C."/>
            <person name="Schmutz J."/>
            <person name="Larimer F."/>
            <person name="Land M."/>
            <person name="Hauser L."/>
            <person name="Kyrpides N."/>
            <person name="Kim E."/>
            <person name="Zhao J.-S.Z."/>
            <person name="Manno D."/>
            <person name="Hawari J."/>
            <person name="Richardson P."/>
        </authorList>
    </citation>
    <scope>NUCLEOTIDE SEQUENCE [LARGE SCALE GENOMIC DNA]</scope>
    <source>
        <strain evidence="3">ATCC 700345 / ANG-SQ1</strain>
    </source>
</reference>
<proteinExistence type="predicted"/>